<keyword evidence="3" id="KW-1185">Reference proteome</keyword>
<dbReference type="Proteomes" id="UP000008022">
    <property type="component" value="Unassembled WGS sequence"/>
</dbReference>
<feature type="region of interest" description="Disordered" evidence="1">
    <location>
        <begin position="1"/>
        <end position="20"/>
    </location>
</feature>
<sequence>MTCGAHVGPTLSQPPQDHPNEAFVVLAEKPMPTPCCGLTVLHTFTDMHALMHHTYSNFRRDAEPRFNQTTSASPKSETEWNKVIQNKRTTDNLLGGASNPKKHLIGWQFLRI</sequence>
<dbReference type="EnsemblPlants" id="ORUFI07G25980.1">
    <property type="protein sequence ID" value="ORUFI07G25980.1"/>
    <property type="gene ID" value="ORUFI07G25980"/>
</dbReference>
<reference evidence="3" key="1">
    <citation type="submission" date="2013-06" db="EMBL/GenBank/DDBJ databases">
        <authorList>
            <person name="Zhao Q."/>
        </authorList>
    </citation>
    <scope>NUCLEOTIDE SEQUENCE</scope>
    <source>
        <strain evidence="3">cv. W1943</strain>
    </source>
</reference>
<dbReference type="HOGENOM" id="CLU_2150020_0_0_1"/>
<evidence type="ECO:0000256" key="1">
    <source>
        <dbReference type="SAM" id="MobiDB-lite"/>
    </source>
</evidence>
<dbReference type="Gramene" id="ORUFI07G25980.1">
    <property type="protein sequence ID" value="ORUFI07G25980.1"/>
    <property type="gene ID" value="ORUFI07G25980"/>
</dbReference>
<proteinExistence type="predicted"/>
<evidence type="ECO:0000313" key="2">
    <source>
        <dbReference type="EnsemblPlants" id="ORUFI07G25980.1"/>
    </source>
</evidence>
<protein>
    <submittedName>
        <fullName evidence="2">Uncharacterized protein</fullName>
    </submittedName>
</protein>
<dbReference type="AlphaFoldDB" id="A0A0E0QC81"/>
<evidence type="ECO:0000313" key="3">
    <source>
        <dbReference type="Proteomes" id="UP000008022"/>
    </source>
</evidence>
<reference evidence="2" key="2">
    <citation type="submission" date="2015-06" db="UniProtKB">
        <authorList>
            <consortium name="EnsemblPlants"/>
        </authorList>
    </citation>
    <scope>IDENTIFICATION</scope>
</reference>
<organism evidence="2 3">
    <name type="scientific">Oryza rufipogon</name>
    <name type="common">Brownbeard rice</name>
    <name type="synonym">Asian wild rice</name>
    <dbReference type="NCBI Taxonomy" id="4529"/>
    <lineage>
        <taxon>Eukaryota</taxon>
        <taxon>Viridiplantae</taxon>
        <taxon>Streptophyta</taxon>
        <taxon>Embryophyta</taxon>
        <taxon>Tracheophyta</taxon>
        <taxon>Spermatophyta</taxon>
        <taxon>Magnoliopsida</taxon>
        <taxon>Liliopsida</taxon>
        <taxon>Poales</taxon>
        <taxon>Poaceae</taxon>
        <taxon>BOP clade</taxon>
        <taxon>Oryzoideae</taxon>
        <taxon>Oryzeae</taxon>
        <taxon>Oryzinae</taxon>
        <taxon>Oryza</taxon>
    </lineage>
</organism>
<accession>A0A0E0QC81</accession>
<name>A0A0E0QC81_ORYRU</name>